<evidence type="ECO:0000313" key="5">
    <source>
        <dbReference type="EMBL" id="TPX14075.1"/>
    </source>
</evidence>
<keyword evidence="4" id="KW-0812">Transmembrane</keyword>
<dbReference type="OrthoDB" id="1274115at2759"/>
<keyword evidence="4" id="KW-1133">Transmembrane helix</keyword>
<dbReference type="CDD" id="cd05374">
    <property type="entry name" value="17beta-HSD-like_SDR_c"/>
    <property type="match status" value="1"/>
</dbReference>
<dbReference type="SUPFAM" id="SSF51735">
    <property type="entry name" value="NAD(P)-binding Rossmann-fold domains"/>
    <property type="match status" value="1"/>
</dbReference>
<dbReference type="GO" id="GO:0016491">
    <property type="term" value="F:oxidoreductase activity"/>
    <property type="evidence" value="ECO:0007669"/>
    <property type="project" value="UniProtKB-KW"/>
</dbReference>
<accession>A0A507ATD5</accession>
<keyword evidence="6" id="KW-1185">Reference proteome</keyword>
<name>A0A507ATD5_9PEZI</name>
<dbReference type="PRINTS" id="PR00080">
    <property type="entry name" value="SDRFAMILY"/>
</dbReference>
<evidence type="ECO:0000256" key="1">
    <source>
        <dbReference type="ARBA" id="ARBA00006484"/>
    </source>
</evidence>
<dbReference type="InterPro" id="IPR036291">
    <property type="entry name" value="NAD(P)-bd_dom_sf"/>
</dbReference>
<dbReference type="InterPro" id="IPR002347">
    <property type="entry name" value="SDR_fam"/>
</dbReference>
<evidence type="ECO:0000256" key="3">
    <source>
        <dbReference type="RuleBase" id="RU000363"/>
    </source>
</evidence>
<dbReference type="InParanoid" id="A0A507ATD5"/>
<dbReference type="EMBL" id="SKBQ01000002">
    <property type="protein sequence ID" value="TPX14075.1"/>
    <property type="molecule type" value="Genomic_DNA"/>
</dbReference>
<proteinExistence type="inferred from homology"/>
<dbReference type="Gene3D" id="3.40.50.720">
    <property type="entry name" value="NAD(P)-binding Rossmann-like Domain"/>
    <property type="match status" value="1"/>
</dbReference>
<keyword evidence="4" id="KW-0472">Membrane</keyword>
<evidence type="ECO:0000256" key="2">
    <source>
        <dbReference type="ARBA" id="ARBA00023002"/>
    </source>
</evidence>
<comment type="caution">
    <text evidence="5">The sequence shown here is derived from an EMBL/GenBank/DDBJ whole genome shotgun (WGS) entry which is preliminary data.</text>
</comment>
<dbReference type="STRING" id="1093900.A0A507ATD5"/>
<dbReference type="PANTHER" id="PTHR43976">
    <property type="entry name" value="SHORT CHAIN DEHYDROGENASE"/>
    <property type="match status" value="1"/>
</dbReference>
<feature type="transmembrane region" description="Helical" evidence="4">
    <location>
        <begin position="7"/>
        <end position="33"/>
    </location>
</feature>
<evidence type="ECO:0000256" key="4">
    <source>
        <dbReference type="SAM" id="Phobius"/>
    </source>
</evidence>
<dbReference type="GeneID" id="41967916"/>
<organism evidence="5 6">
    <name type="scientific">Thyridium curvatum</name>
    <dbReference type="NCBI Taxonomy" id="1093900"/>
    <lineage>
        <taxon>Eukaryota</taxon>
        <taxon>Fungi</taxon>
        <taxon>Dikarya</taxon>
        <taxon>Ascomycota</taxon>
        <taxon>Pezizomycotina</taxon>
        <taxon>Sordariomycetes</taxon>
        <taxon>Sordariomycetidae</taxon>
        <taxon>Thyridiales</taxon>
        <taxon>Thyridiaceae</taxon>
        <taxon>Thyridium</taxon>
    </lineage>
</organism>
<dbReference type="InterPro" id="IPR051911">
    <property type="entry name" value="SDR_oxidoreductase"/>
</dbReference>
<sequence>MSPERKIYLVTGCSAGLGYCLCKAILAAGHGLIATSRSPSKTPEKVAEIESLGGKWAQLDVTSPSVSQQFADAVKIYGRVDVLVNNAGIAMAATIEDADLDGVRRVYETNVFGLMRMCQLAVPLMRAQLPSGGGGTIVNVSSAGAFFCVPMVWAYHSSKAAVDVFTESLRNEVAPFGIRVLMAQPGGIRTGFVGNSSKTEMSEAYKGTPAEYVLDALTKGAGSERIDPEKCALRIVEAVDGTGMMEGVEELGFRIPLGSEAVALIQGRVEELTSTLKKHEKTSLSVDYEE</sequence>
<dbReference type="RefSeq" id="XP_030995786.1">
    <property type="nucleotide sequence ID" value="XM_031139136.1"/>
</dbReference>
<reference evidence="5 6" key="1">
    <citation type="submission" date="2019-06" db="EMBL/GenBank/DDBJ databases">
        <title>Draft genome sequence of the filamentous fungus Phialemoniopsis curvata isolated from diesel fuel.</title>
        <authorList>
            <person name="Varaljay V.A."/>
            <person name="Lyon W.J."/>
            <person name="Crouch A.L."/>
            <person name="Drake C.E."/>
            <person name="Hollomon J.M."/>
            <person name="Nadeau L.J."/>
            <person name="Nunn H.S."/>
            <person name="Stevenson B.S."/>
            <person name="Bojanowski C.L."/>
            <person name="Crookes-Goodson W.J."/>
        </authorList>
    </citation>
    <scope>NUCLEOTIDE SEQUENCE [LARGE SCALE GENOMIC DNA]</scope>
    <source>
        <strain evidence="5 6">D216</strain>
    </source>
</reference>
<gene>
    <name evidence="5" type="ORF">E0L32_000469</name>
</gene>
<dbReference type="AlphaFoldDB" id="A0A507ATD5"/>
<keyword evidence="2" id="KW-0560">Oxidoreductase</keyword>
<dbReference type="PRINTS" id="PR00081">
    <property type="entry name" value="GDHRDH"/>
</dbReference>
<evidence type="ECO:0000313" key="6">
    <source>
        <dbReference type="Proteomes" id="UP000319257"/>
    </source>
</evidence>
<comment type="similarity">
    <text evidence="1 3">Belongs to the short-chain dehydrogenases/reductases (SDR) family.</text>
</comment>
<protein>
    <submittedName>
        <fullName evidence="5">Uncharacterized protein</fullName>
    </submittedName>
</protein>
<dbReference type="Proteomes" id="UP000319257">
    <property type="component" value="Unassembled WGS sequence"/>
</dbReference>
<dbReference type="Pfam" id="PF00106">
    <property type="entry name" value="adh_short"/>
    <property type="match status" value="1"/>
</dbReference>
<dbReference type="PANTHER" id="PTHR43976:SF16">
    <property type="entry name" value="SHORT-CHAIN DEHYDROGENASE_REDUCTASE FAMILY PROTEIN"/>
    <property type="match status" value="1"/>
</dbReference>